<evidence type="ECO:0000259" key="4">
    <source>
        <dbReference type="PROSITE" id="PS01124"/>
    </source>
</evidence>
<dbReference type="InterPro" id="IPR037923">
    <property type="entry name" value="HTH-like"/>
</dbReference>
<dbReference type="SMART" id="SM00342">
    <property type="entry name" value="HTH_ARAC"/>
    <property type="match status" value="1"/>
</dbReference>
<dbReference type="SUPFAM" id="SSF46689">
    <property type="entry name" value="Homeodomain-like"/>
    <property type="match status" value="2"/>
</dbReference>
<evidence type="ECO:0000256" key="2">
    <source>
        <dbReference type="ARBA" id="ARBA00023125"/>
    </source>
</evidence>
<dbReference type="Pfam" id="PF12833">
    <property type="entry name" value="HTH_18"/>
    <property type="match status" value="1"/>
</dbReference>
<dbReference type="STRING" id="483937.AMQ84_05715"/>
<dbReference type="HOGENOM" id="CLU_000445_88_3_9"/>
<dbReference type="InterPro" id="IPR014710">
    <property type="entry name" value="RmlC-like_jellyroll"/>
</dbReference>
<proteinExistence type="predicted"/>
<organism evidence="5 6">
    <name type="scientific">Paenibacillus riograndensis SBR5</name>
    <dbReference type="NCBI Taxonomy" id="1073571"/>
    <lineage>
        <taxon>Bacteria</taxon>
        <taxon>Bacillati</taxon>
        <taxon>Bacillota</taxon>
        <taxon>Bacilli</taxon>
        <taxon>Bacillales</taxon>
        <taxon>Paenibacillaceae</taxon>
        <taxon>Paenibacillus</taxon>
        <taxon>Paenibacillus sonchi group</taxon>
    </lineage>
</organism>
<dbReference type="InterPro" id="IPR018060">
    <property type="entry name" value="HTH_AraC"/>
</dbReference>
<dbReference type="PANTHER" id="PTHR43280:SF2">
    <property type="entry name" value="HTH-TYPE TRANSCRIPTIONAL REGULATOR EXSA"/>
    <property type="match status" value="1"/>
</dbReference>
<dbReference type="GO" id="GO:0003700">
    <property type="term" value="F:DNA-binding transcription factor activity"/>
    <property type="evidence" value="ECO:0007669"/>
    <property type="project" value="InterPro"/>
</dbReference>
<keyword evidence="2" id="KW-0238">DNA-binding</keyword>
<dbReference type="InterPro" id="IPR003313">
    <property type="entry name" value="AraC-bd"/>
</dbReference>
<name>A0A0E4H8F7_9BACL</name>
<dbReference type="EMBL" id="LN831776">
    <property type="protein sequence ID" value="CQR54209.1"/>
    <property type="molecule type" value="Genomic_DNA"/>
</dbReference>
<evidence type="ECO:0000313" key="5">
    <source>
        <dbReference type="EMBL" id="CQR54209.1"/>
    </source>
</evidence>
<keyword evidence="3" id="KW-0804">Transcription</keyword>
<reference evidence="6" key="1">
    <citation type="submission" date="2015-03" db="EMBL/GenBank/DDBJ databases">
        <authorList>
            <person name="Wibberg D."/>
        </authorList>
    </citation>
    <scope>NUCLEOTIDE SEQUENCE [LARGE SCALE GENOMIC DNA]</scope>
</reference>
<accession>A0A0E4H8F7</accession>
<protein>
    <submittedName>
        <fullName evidence="5">AraC family transcriptional regulator</fullName>
    </submittedName>
</protein>
<evidence type="ECO:0000256" key="1">
    <source>
        <dbReference type="ARBA" id="ARBA00023015"/>
    </source>
</evidence>
<dbReference type="AlphaFoldDB" id="A0A0E4H8F7"/>
<evidence type="ECO:0000313" key="6">
    <source>
        <dbReference type="Proteomes" id="UP000033163"/>
    </source>
</evidence>
<dbReference type="GO" id="GO:0043565">
    <property type="term" value="F:sequence-specific DNA binding"/>
    <property type="evidence" value="ECO:0007669"/>
    <property type="project" value="InterPro"/>
</dbReference>
<evidence type="ECO:0000256" key="3">
    <source>
        <dbReference type="ARBA" id="ARBA00023163"/>
    </source>
</evidence>
<dbReference type="KEGG" id="pri:PRIO_1799"/>
<dbReference type="Pfam" id="PF02311">
    <property type="entry name" value="AraC_binding"/>
    <property type="match status" value="1"/>
</dbReference>
<dbReference type="SUPFAM" id="SSF51215">
    <property type="entry name" value="Regulatory protein AraC"/>
    <property type="match status" value="1"/>
</dbReference>
<dbReference type="PANTHER" id="PTHR43280">
    <property type="entry name" value="ARAC-FAMILY TRANSCRIPTIONAL REGULATOR"/>
    <property type="match status" value="1"/>
</dbReference>
<dbReference type="PATRIC" id="fig|1073571.4.peg.1888"/>
<feature type="domain" description="HTH araC/xylS-type" evidence="4">
    <location>
        <begin position="190"/>
        <end position="288"/>
    </location>
</feature>
<sequence>MASHIEHVDPGHSSFFLAFRDELQEDHFHKFHAHQGLELLFIHEGQGIVEVEGRTYELQGGSLFCFQPYQLHKVEIPAPRDARDVRYVRTNLTFEPRYLEPFLAPYPKLEAFLRFLSRGTLSSPRFAVDDSRLMGAVESHVQAVLEPGEGQEEARILFLISLLRYLQLAVISGEELPPEGWSVKTTAHIESVMDWIEDHFRQPFSLELLAGELHLSSYYVSHLFKQYTGVSLTDYVTARRIREACVLLGSSGQSVQRIAREVGGLSAPYFCKLFKKHKGMTPLDYRSALHHTAK</sequence>
<dbReference type="Proteomes" id="UP000033163">
    <property type="component" value="Chromosome I"/>
</dbReference>
<dbReference type="PROSITE" id="PS01124">
    <property type="entry name" value="HTH_ARAC_FAMILY_2"/>
    <property type="match status" value="1"/>
</dbReference>
<gene>
    <name evidence="5" type="ORF">PRIO_1799</name>
</gene>
<keyword evidence="1" id="KW-0805">Transcription regulation</keyword>
<dbReference type="Gene3D" id="2.60.120.10">
    <property type="entry name" value="Jelly Rolls"/>
    <property type="match status" value="1"/>
</dbReference>
<dbReference type="RefSeq" id="WP_020432444.1">
    <property type="nucleotide sequence ID" value="NZ_AGBD01001483.1"/>
</dbReference>
<dbReference type="InterPro" id="IPR009057">
    <property type="entry name" value="Homeodomain-like_sf"/>
</dbReference>
<dbReference type="Gene3D" id="1.10.10.60">
    <property type="entry name" value="Homeodomain-like"/>
    <property type="match status" value="2"/>
</dbReference>